<dbReference type="PANTHER" id="PTHR33164:SF57">
    <property type="entry name" value="MARR-FAMILY TRANSCRIPTIONAL REGULATOR"/>
    <property type="match status" value="1"/>
</dbReference>
<reference evidence="2" key="1">
    <citation type="submission" date="2011-11" db="EMBL/GenBank/DDBJ databases">
        <title>Identification and Characterization of Mildiomycin Biosynthesis Gene Cluster in Streptoveticillum remofaciens ZJU5119, and Biochemical Characterization and in vitro Assay of MilC, a Hydroxymethylcytosylglucuronic Acid Synthetase in the Biosynthesis of Mildiomycin.</title>
        <authorList>
            <person name="Wu J."/>
            <person name="Li L."/>
            <person name="He X."/>
        </authorList>
    </citation>
    <scope>NUCLEOTIDE SEQUENCE</scope>
    <source>
        <strain evidence="2">ZJU5119</strain>
    </source>
</reference>
<dbReference type="PROSITE" id="PS50995">
    <property type="entry name" value="HTH_MARR_2"/>
    <property type="match status" value="1"/>
</dbReference>
<accession>H9BDY4</accession>
<dbReference type="SMART" id="SM00347">
    <property type="entry name" value="HTH_MARR"/>
    <property type="match status" value="1"/>
</dbReference>
<dbReference type="AlphaFoldDB" id="H9BDY4"/>
<feature type="domain" description="HTH marR-type" evidence="1">
    <location>
        <begin position="9"/>
        <end position="166"/>
    </location>
</feature>
<evidence type="ECO:0000259" key="1">
    <source>
        <dbReference type="PROSITE" id="PS50995"/>
    </source>
</evidence>
<name>H9BDY4_9ACTN</name>
<evidence type="ECO:0000313" key="2">
    <source>
        <dbReference type="EMBL" id="AFD20765.1"/>
    </source>
</evidence>
<dbReference type="GO" id="GO:0006950">
    <property type="term" value="P:response to stress"/>
    <property type="evidence" value="ECO:0007669"/>
    <property type="project" value="TreeGrafter"/>
</dbReference>
<dbReference type="InterPro" id="IPR036390">
    <property type="entry name" value="WH_DNA-bd_sf"/>
</dbReference>
<dbReference type="EMBL" id="JN999998">
    <property type="protein sequence ID" value="AFD20765.1"/>
    <property type="molecule type" value="Genomic_DNA"/>
</dbReference>
<proteinExistence type="predicted"/>
<organism evidence="2">
    <name type="scientific">Streptomyces rimofaciens</name>
    <dbReference type="NCBI Taxonomy" id="504097"/>
    <lineage>
        <taxon>Bacteria</taxon>
        <taxon>Bacillati</taxon>
        <taxon>Actinomycetota</taxon>
        <taxon>Actinomycetes</taxon>
        <taxon>Kitasatosporales</taxon>
        <taxon>Streptomycetaceae</taxon>
        <taxon>Streptomyces</taxon>
    </lineage>
</organism>
<dbReference type="InterPro" id="IPR039422">
    <property type="entry name" value="MarR/SlyA-like"/>
</dbReference>
<dbReference type="GO" id="GO:0003700">
    <property type="term" value="F:DNA-binding transcription factor activity"/>
    <property type="evidence" value="ECO:0007669"/>
    <property type="project" value="InterPro"/>
</dbReference>
<dbReference type="Pfam" id="PF12802">
    <property type="entry name" value="MarR_2"/>
    <property type="match status" value="1"/>
</dbReference>
<dbReference type="SUPFAM" id="SSF46785">
    <property type="entry name" value="Winged helix' DNA-binding domain"/>
    <property type="match status" value="1"/>
</dbReference>
<dbReference type="Gene3D" id="1.10.10.10">
    <property type="entry name" value="Winged helix-like DNA-binding domain superfamily/Winged helix DNA-binding domain"/>
    <property type="match status" value="1"/>
</dbReference>
<protein>
    <submittedName>
        <fullName evidence="2">RubM</fullName>
    </submittedName>
</protein>
<dbReference type="PANTHER" id="PTHR33164">
    <property type="entry name" value="TRANSCRIPTIONAL REGULATOR, MARR FAMILY"/>
    <property type="match status" value="1"/>
</dbReference>
<dbReference type="InterPro" id="IPR036388">
    <property type="entry name" value="WH-like_DNA-bd_sf"/>
</dbReference>
<sequence>MAKREPKTADELLDAVGPAFGKLRRSSLLEVENPISQKDLSRTLVLRVVLEAEREAEPAAEQGAAQGEADERSDAGEITVGAVAQHLGVDPSVASRMVSDCISAGYLVRAASQRDGRRTVLHLSPEGRELMARFGRHQRSAFECITADWTERDRLEFARLMLKYVDSQDALRHRPPVKDAVR</sequence>
<dbReference type="InterPro" id="IPR000835">
    <property type="entry name" value="HTH_MarR-typ"/>
</dbReference>